<dbReference type="HOGENOM" id="CLU_2747970_0_0_2"/>
<dbReference type="Proteomes" id="UP000008037">
    <property type="component" value="Chromosome"/>
</dbReference>
<protein>
    <submittedName>
        <fullName evidence="1">Uncharacterized protein</fullName>
    </submittedName>
</protein>
<organism evidence="1 2">
    <name type="scientific">Nitrososphaera gargensis (strain Ga9.2)</name>
    <dbReference type="NCBI Taxonomy" id="1237085"/>
    <lineage>
        <taxon>Archaea</taxon>
        <taxon>Nitrososphaerota</taxon>
        <taxon>Nitrososphaeria</taxon>
        <taxon>Nitrososphaerales</taxon>
        <taxon>Nitrososphaeraceae</taxon>
        <taxon>Nitrososphaera</taxon>
    </lineage>
</organism>
<proteinExistence type="predicted"/>
<gene>
    <name evidence="1" type="ordered locus">Ngar_c01860</name>
</gene>
<name>K0IC66_NITGG</name>
<evidence type="ECO:0000313" key="2">
    <source>
        <dbReference type="Proteomes" id="UP000008037"/>
    </source>
</evidence>
<dbReference type="InParanoid" id="K0IC66"/>
<reference evidence="1 2" key="1">
    <citation type="journal article" date="2012" name="Environ. Microbiol.">
        <title>The genome of the ammonia-oxidizing Candidatus Nitrososphaera gargensis: insights into metabolic versatility and environmental adaptations.</title>
        <authorList>
            <person name="Spang A."/>
            <person name="Poehlein A."/>
            <person name="Offre P."/>
            <person name="Zumbragel S."/>
            <person name="Haider S."/>
            <person name="Rychlik N."/>
            <person name="Nowka B."/>
            <person name="Schmeisser C."/>
            <person name="Lebedeva E.V."/>
            <person name="Rattei T."/>
            <person name="Bohm C."/>
            <person name="Schmid M."/>
            <person name="Galushko A."/>
            <person name="Hatzenpichler R."/>
            <person name="Weinmaier T."/>
            <person name="Daniel R."/>
            <person name="Schleper C."/>
            <person name="Spieck E."/>
            <person name="Streit W."/>
            <person name="Wagner M."/>
        </authorList>
    </citation>
    <scope>NUCLEOTIDE SEQUENCE [LARGE SCALE GENOMIC DNA]</scope>
    <source>
        <strain evidence="2">Ga9.2</strain>
    </source>
</reference>
<dbReference type="AlphaFoldDB" id="K0IC66"/>
<accession>K0IC66</accession>
<evidence type="ECO:0000313" key="1">
    <source>
        <dbReference type="EMBL" id="AFU57135.1"/>
    </source>
</evidence>
<sequence length="70" mass="8081">MSSEYEHNVGKLLAEKKERLEQLMKNPEGHRSEIAMLSLEIESLQSLFENYNLGMNVFRRAQGGRSGLRE</sequence>
<keyword evidence="2" id="KW-1185">Reference proteome</keyword>
<dbReference type="BioCyc" id="CNIT1237085:G1324-186-MONOMER"/>
<dbReference type="STRING" id="1237085.Ngar_c01860"/>
<dbReference type="KEGG" id="nga:Ngar_c01860"/>
<dbReference type="EMBL" id="CP002408">
    <property type="protein sequence ID" value="AFU57135.1"/>
    <property type="molecule type" value="Genomic_DNA"/>
</dbReference>